<evidence type="ECO:0000256" key="6">
    <source>
        <dbReference type="SAM" id="MobiDB-lite"/>
    </source>
</evidence>
<keyword evidence="10" id="KW-1185">Reference proteome</keyword>
<protein>
    <recommendedName>
        <fullName evidence="5">ATP-dependent RNA helicase</fullName>
        <ecNumber evidence="5">3.6.4.13</ecNumber>
    </recommendedName>
</protein>
<proteinExistence type="inferred from homology"/>
<dbReference type="CDD" id="cd18787">
    <property type="entry name" value="SF2_C_DEAD"/>
    <property type="match status" value="1"/>
</dbReference>
<feature type="compositionally biased region" description="Low complexity" evidence="6">
    <location>
        <begin position="105"/>
        <end position="118"/>
    </location>
</feature>
<gene>
    <name evidence="9" type="ORF">CYCCA115_LOCUS15358</name>
</gene>
<evidence type="ECO:0000256" key="1">
    <source>
        <dbReference type="ARBA" id="ARBA00022741"/>
    </source>
</evidence>
<dbReference type="GO" id="GO:0003724">
    <property type="term" value="F:RNA helicase activity"/>
    <property type="evidence" value="ECO:0007669"/>
    <property type="project" value="UniProtKB-EC"/>
</dbReference>
<dbReference type="SMART" id="SM00490">
    <property type="entry name" value="HELICc"/>
    <property type="match status" value="1"/>
</dbReference>
<comment type="function">
    <text evidence="5">RNA helicase.</text>
</comment>
<dbReference type="GO" id="GO:0003723">
    <property type="term" value="F:RNA binding"/>
    <property type="evidence" value="ECO:0007669"/>
    <property type="project" value="UniProtKB-UniRule"/>
</dbReference>
<dbReference type="SMART" id="SM00487">
    <property type="entry name" value="DEXDc"/>
    <property type="match status" value="1"/>
</dbReference>
<dbReference type="GO" id="GO:0005524">
    <property type="term" value="F:ATP binding"/>
    <property type="evidence" value="ECO:0007669"/>
    <property type="project" value="UniProtKB-UniRule"/>
</dbReference>
<feature type="domain" description="Helicase ATP-binding" evidence="7">
    <location>
        <begin position="191"/>
        <end position="379"/>
    </location>
</feature>
<dbReference type="AlphaFoldDB" id="A0AAD2FWJ0"/>
<dbReference type="SUPFAM" id="SSF52540">
    <property type="entry name" value="P-loop containing nucleoside triphosphate hydrolases"/>
    <property type="match status" value="2"/>
</dbReference>
<feature type="compositionally biased region" description="Low complexity" evidence="6">
    <location>
        <begin position="71"/>
        <end position="82"/>
    </location>
</feature>
<dbReference type="InterPro" id="IPR001650">
    <property type="entry name" value="Helicase_C-like"/>
</dbReference>
<dbReference type="GO" id="GO:0016787">
    <property type="term" value="F:hydrolase activity"/>
    <property type="evidence" value="ECO:0007669"/>
    <property type="project" value="UniProtKB-KW"/>
</dbReference>
<dbReference type="Pfam" id="PF00270">
    <property type="entry name" value="DEAD"/>
    <property type="match status" value="1"/>
</dbReference>
<dbReference type="EMBL" id="CAKOGP040001869">
    <property type="protein sequence ID" value="CAJ1954766.1"/>
    <property type="molecule type" value="Genomic_DNA"/>
</dbReference>
<dbReference type="Pfam" id="PF00271">
    <property type="entry name" value="Helicase_C"/>
    <property type="match status" value="1"/>
</dbReference>
<dbReference type="Proteomes" id="UP001295423">
    <property type="component" value="Unassembled WGS sequence"/>
</dbReference>
<dbReference type="EC" id="3.6.4.13" evidence="5"/>
<organism evidence="9 10">
    <name type="scientific">Cylindrotheca closterium</name>
    <dbReference type="NCBI Taxonomy" id="2856"/>
    <lineage>
        <taxon>Eukaryota</taxon>
        <taxon>Sar</taxon>
        <taxon>Stramenopiles</taxon>
        <taxon>Ochrophyta</taxon>
        <taxon>Bacillariophyta</taxon>
        <taxon>Bacillariophyceae</taxon>
        <taxon>Bacillariophycidae</taxon>
        <taxon>Bacillariales</taxon>
        <taxon>Bacillariaceae</taxon>
        <taxon>Cylindrotheca</taxon>
    </lineage>
</organism>
<reference evidence="9" key="1">
    <citation type="submission" date="2023-08" db="EMBL/GenBank/DDBJ databases">
        <authorList>
            <person name="Audoor S."/>
            <person name="Bilcke G."/>
        </authorList>
    </citation>
    <scope>NUCLEOTIDE SEQUENCE</scope>
</reference>
<feature type="region of interest" description="Disordered" evidence="6">
    <location>
        <begin position="1"/>
        <end position="147"/>
    </location>
</feature>
<evidence type="ECO:0000256" key="5">
    <source>
        <dbReference type="RuleBase" id="RU365068"/>
    </source>
</evidence>
<evidence type="ECO:0000256" key="4">
    <source>
        <dbReference type="ARBA" id="ARBA00022884"/>
    </source>
</evidence>
<keyword evidence="5" id="KW-0347">Helicase</keyword>
<evidence type="ECO:0000259" key="7">
    <source>
        <dbReference type="PROSITE" id="PS51192"/>
    </source>
</evidence>
<dbReference type="InterPro" id="IPR014001">
    <property type="entry name" value="Helicase_ATP-bd"/>
</dbReference>
<evidence type="ECO:0000259" key="8">
    <source>
        <dbReference type="PROSITE" id="PS51194"/>
    </source>
</evidence>
<feature type="compositionally biased region" description="Low complexity" evidence="6">
    <location>
        <begin position="51"/>
        <end position="63"/>
    </location>
</feature>
<comment type="caution">
    <text evidence="9">The sequence shown here is derived from an EMBL/GenBank/DDBJ whole genome shotgun (WGS) entry which is preliminary data.</text>
</comment>
<evidence type="ECO:0000313" key="10">
    <source>
        <dbReference type="Proteomes" id="UP001295423"/>
    </source>
</evidence>
<feature type="domain" description="Helicase C-terminal" evidence="8">
    <location>
        <begin position="414"/>
        <end position="577"/>
    </location>
</feature>
<accession>A0AAD2FWJ0</accession>
<name>A0AAD2FWJ0_9STRA</name>
<sequence>MGDDNKAQGGPNTANGGGGGSGDRKRKPNPNNRRGRGRGNGPAKRQERDNTNNNNGNSGNNGSMEVDKPLSNSRNNGNSNGNNGNGGRGGQNNRNRNNRGRNNNRNRNNNNRNNNNNNIKKEVEPKAEAMDESNEPNVASAAAPTGNSGLHITDKRFADLEQVCDESRRAMAEVFKYELMTEVQAKTLPVILDSTRKIDVLAKAKTGTGKTLGFLIPAIEKIVQSIKTSRSDKNDIGCLVISPTRELAYQIGTEAEKLVTFHTRPKLSVATCVGGTNVNKDRSTIKRGFLSILVATPGRLLDHLQNSELNLQNRLAKMDCLVLDEADQLLDMGFRPDIERILRLLKPSEGSRQTLLFSATVPKSVAEIAHIALQPKYEFIDTVGEEEEQTHSHVKQEVMVAHSSNQSGGMGEAQIRAIAAILDRELKTGTKGAPCKVIAFFTTARMTGFMAEIFNSVMGKTGFPKILEIHSRMSQSVRQRTSEKFRASKENTILFSSDVSARGMDYPGVTFVLQIGLTERAQYIHRLGRTARAGKGGCGALLLAPYEEKFMVNKNLADMPLESVDVPELNNRLDDAMTQALNGVNDNKSLKESAEQAYRAWLGYYNGQLKKVGWNKIALVKEANQWASDVGLKSQPALLKKTVGKMGLKGVPGLKLE</sequence>
<comment type="catalytic activity">
    <reaction evidence="5">
        <text>ATP + H2O = ADP + phosphate + H(+)</text>
        <dbReference type="Rhea" id="RHEA:13065"/>
        <dbReference type="ChEBI" id="CHEBI:15377"/>
        <dbReference type="ChEBI" id="CHEBI:15378"/>
        <dbReference type="ChEBI" id="CHEBI:30616"/>
        <dbReference type="ChEBI" id="CHEBI:43474"/>
        <dbReference type="ChEBI" id="CHEBI:456216"/>
        <dbReference type="EC" id="3.6.4.13"/>
    </reaction>
</comment>
<evidence type="ECO:0000256" key="2">
    <source>
        <dbReference type="ARBA" id="ARBA00022801"/>
    </source>
</evidence>
<dbReference type="InterPro" id="IPR027417">
    <property type="entry name" value="P-loop_NTPase"/>
</dbReference>
<evidence type="ECO:0000313" key="9">
    <source>
        <dbReference type="EMBL" id="CAJ1954766.1"/>
    </source>
</evidence>
<dbReference type="InterPro" id="IPR011545">
    <property type="entry name" value="DEAD/DEAH_box_helicase_dom"/>
</dbReference>
<keyword evidence="2 5" id="KW-0378">Hydrolase</keyword>
<keyword evidence="1 5" id="KW-0547">Nucleotide-binding</keyword>
<feature type="compositionally biased region" description="Basic and acidic residues" evidence="6">
    <location>
        <begin position="119"/>
        <end position="129"/>
    </location>
</feature>
<comment type="similarity">
    <text evidence="5">Belongs to the DEAD box helicase family.</text>
</comment>
<dbReference type="PANTHER" id="PTHR24031">
    <property type="entry name" value="RNA HELICASE"/>
    <property type="match status" value="1"/>
</dbReference>
<keyword evidence="3 5" id="KW-0067">ATP-binding</keyword>
<comment type="domain">
    <text evidence="5">The Q motif is unique to and characteristic of the DEAD box family of RNA helicases and controls ATP binding and hydrolysis.</text>
</comment>
<dbReference type="Gene3D" id="3.40.50.300">
    <property type="entry name" value="P-loop containing nucleotide triphosphate hydrolases"/>
    <property type="match status" value="2"/>
</dbReference>
<dbReference type="PROSITE" id="PS51192">
    <property type="entry name" value="HELICASE_ATP_BIND_1"/>
    <property type="match status" value="1"/>
</dbReference>
<keyword evidence="4 5" id="KW-0694">RNA-binding</keyword>
<feature type="compositionally biased region" description="Basic residues" evidence="6">
    <location>
        <begin position="24"/>
        <end position="37"/>
    </location>
</feature>
<evidence type="ECO:0000256" key="3">
    <source>
        <dbReference type="ARBA" id="ARBA00022840"/>
    </source>
</evidence>
<dbReference type="PROSITE" id="PS51194">
    <property type="entry name" value="HELICASE_CTER"/>
    <property type="match status" value="1"/>
</dbReference>